<name>A0AAN7YAN5_9EURO</name>
<feature type="compositionally biased region" description="Basic residues" evidence="4">
    <location>
        <begin position="129"/>
        <end position="139"/>
    </location>
</feature>
<dbReference type="InterPro" id="IPR002068">
    <property type="entry name" value="A-crystallin/Hsp20_dom"/>
</dbReference>
<dbReference type="EMBL" id="JAVRRJ010000001">
    <property type="protein sequence ID" value="KAK5091647.1"/>
    <property type="molecule type" value="Genomic_DNA"/>
</dbReference>
<gene>
    <name evidence="6" type="ORF">LTR05_001832</name>
</gene>
<dbReference type="AlphaFoldDB" id="A0AAN7YAN5"/>
<feature type="compositionally biased region" description="Basic and acidic residues" evidence="4">
    <location>
        <begin position="421"/>
        <end position="446"/>
    </location>
</feature>
<evidence type="ECO:0000313" key="6">
    <source>
        <dbReference type="EMBL" id="KAK5091647.1"/>
    </source>
</evidence>
<organism evidence="6 7">
    <name type="scientific">Lithohypha guttulata</name>
    <dbReference type="NCBI Taxonomy" id="1690604"/>
    <lineage>
        <taxon>Eukaryota</taxon>
        <taxon>Fungi</taxon>
        <taxon>Dikarya</taxon>
        <taxon>Ascomycota</taxon>
        <taxon>Pezizomycotina</taxon>
        <taxon>Eurotiomycetes</taxon>
        <taxon>Chaetothyriomycetidae</taxon>
        <taxon>Chaetothyriales</taxon>
        <taxon>Trichomeriaceae</taxon>
        <taxon>Lithohypha</taxon>
    </lineage>
</organism>
<dbReference type="Pfam" id="PF00011">
    <property type="entry name" value="HSP20"/>
    <property type="match status" value="1"/>
</dbReference>
<dbReference type="SUPFAM" id="SSF49764">
    <property type="entry name" value="HSP20-like chaperones"/>
    <property type="match status" value="1"/>
</dbReference>
<proteinExistence type="inferred from homology"/>
<comment type="caution">
    <text evidence="6">The sequence shown here is derived from an EMBL/GenBank/DDBJ whole genome shotgun (WGS) entry which is preliminary data.</text>
</comment>
<dbReference type="PANTHER" id="PTHR11527">
    <property type="entry name" value="HEAT-SHOCK PROTEIN 20 FAMILY MEMBER"/>
    <property type="match status" value="1"/>
</dbReference>
<sequence length="496" mass="55061">MPSVYYLNPPPNPFWSFVNDLDSHPFFGGFPEHVRNGGPPAPPPPRRSAWARPERGTPAPPPQPPMSEAAKGKQPTVEDDPPIVDPSTIKPETKKPEETQLPFHGRRARFGRPDRPDRPDREEREERRQRGHPCGRRNRGFGGWGGPPPFMFGHPFAGPPPEHRGPPPPEHRGPPGPPGEGPHHHPSDHSHHRRRSPHRPRRELGQRDFDLGGFLNNLGDRLGVDLSGAAEGLGLTADRFSAPKSGEDVNFEPKTDIFENADAYIMHCSLPGCRKEDVGVDYDGENSLLRITGVSHKPGVDESMMKQLVVDGRKRETGVFEKVIRLGTKRDPANVDVQAISAKMDAGILVVKVPKTEAAPQKREVPITTDPVAEGKADYEDDYSEKPVLFDASEQASIAGTEPADAPKREEINLVDMQDSQYKEKNEPHAQDTKPTTKAEESKQETKNTQAEQHAQELPAYAAEEPYDDDDEEPEEDWEKFSDASGEGEFIKINVN</sequence>
<dbReference type="CDD" id="cd06464">
    <property type="entry name" value="ACD_sHsps-like"/>
    <property type="match status" value="1"/>
</dbReference>
<feature type="domain" description="SHSP" evidence="5">
    <location>
        <begin position="246"/>
        <end position="370"/>
    </location>
</feature>
<evidence type="ECO:0000256" key="2">
    <source>
        <dbReference type="PROSITE-ProRule" id="PRU00285"/>
    </source>
</evidence>
<comment type="similarity">
    <text evidence="2 3">Belongs to the small heat shock protein (HSP20) family.</text>
</comment>
<evidence type="ECO:0000313" key="7">
    <source>
        <dbReference type="Proteomes" id="UP001309876"/>
    </source>
</evidence>
<dbReference type="Gene3D" id="2.60.40.790">
    <property type="match status" value="1"/>
</dbReference>
<dbReference type="InterPro" id="IPR008978">
    <property type="entry name" value="HSP20-like_chaperone"/>
</dbReference>
<evidence type="ECO:0000256" key="1">
    <source>
        <dbReference type="ARBA" id="ARBA00023016"/>
    </source>
</evidence>
<dbReference type="Proteomes" id="UP001309876">
    <property type="component" value="Unassembled WGS sequence"/>
</dbReference>
<feature type="region of interest" description="Disordered" evidence="4">
    <location>
        <begin position="25"/>
        <end position="207"/>
    </location>
</feature>
<feature type="compositionally biased region" description="Basic and acidic residues" evidence="4">
    <location>
        <begin position="111"/>
        <end position="128"/>
    </location>
</feature>
<feature type="compositionally biased region" description="Acidic residues" evidence="4">
    <location>
        <begin position="465"/>
        <end position="478"/>
    </location>
</feature>
<keyword evidence="1" id="KW-0346">Stress response</keyword>
<feature type="region of interest" description="Disordered" evidence="4">
    <location>
        <begin position="396"/>
        <end position="496"/>
    </location>
</feature>
<protein>
    <recommendedName>
        <fullName evidence="5">SHSP domain-containing protein</fullName>
    </recommendedName>
</protein>
<evidence type="ECO:0000259" key="5">
    <source>
        <dbReference type="PROSITE" id="PS01031"/>
    </source>
</evidence>
<evidence type="ECO:0000256" key="3">
    <source>
        <dbReference type="RuleBase" id="RU003616"/>
    </source>
</evidence>
<dbReference type="InterPro" id="IPR031107">
    <property type="entry name" value="Small_HSP"/>
</dbReference>
<feature type="compositionally biased region" description="Basic residues" evidence="4">
    <location>
        <begin position="190"/>
        <end position="201"/>
    </location>
</feature>
<keyword evidence="7" id="KW-1185">Reference proteome</keyword>
<reference evidence="6 7" key="1">
    <citation type="submission" date="2023-08" db="EMBL/GenBank/DDBJ databases">
        <title>Black Yeasts Isolated from many extreme environments.</title>
        <authorList>
            <person name="Coleine C."/>
            <person name="Stajich J.E."/>
            <person name="Selbmann L."/>
        </authorList>
    </citation>
    <scope>NUCLEOTIDE SEQUENCE [LARGE SCALE GENOMIC DNA]</scope>
    <source>
        <strain evidence="6 7">CCFEE 5910</strain>
    </source>
</reference>
<evidence type="ECO:0000256" key="4">
    <source>
        <dbReference type="SAM" id="MobiDB-lite"/>
    </source>
</evidence>
<accession>A0AAN7YAN5</accession>
<dbReference type="PROSITE" id="PS01031">
    <property type="entry name" value="SHSP"/>
    <property type="match status" value="1"/>
</dbReference>
<feature type="region of interest" description="Disordered" evidence="4">
    <location>
        <begin position="359"/>
        <end position="381"/>
    </location>
</feature>
<feature type="compositionally biased region" description="Basic and acidic residues" evidence="4">
    <location>
        <begin position="161"/>
        <end position="173"/>
    </location>
</feature>